<dbReference type="Gene3D" id="2.140.10.30">
    <property type="entry name" value="Dipeptidylpeptidase IV, N-terminal domain"/>
    <property type="match status" value="1"/>
</dbReference>
<feature type="domain" description="Dipeptidylpeptidase IV N-terminal" evidence="1">
    <location>
        <begin position="104"/>
        <end position="214"/>
    </location>
</feature>
<evidence type="ECO:0000259" key="1">
    <source>
        <dbReference type="Pfam" id="PF00930"/>
    </source>
</evidence>
<dbReference type="AlphaFoldDB" id="A0A382IIJ7"/>
<dbReference type="EMBL" id="UINC01067418">
    <property type="protein sequence ID" value="SVB99067.1"/>
    <property type="molecule type" value="Genomic_DNA"/>
</dbReference>
<sequence>MKRLLLVLCFCLSPLSTLAQDHSLLTVERIFNSDEFAERKFGPARWLEKGAGYTTLEPSNTIETGTDIVRYDTRSGKRKVLVSAEKLIPDGLKNPLDIDNYEWSHDKKNLLIFTNTKKVWRYHTRGDYWVLNLQTWRLNKLGGSAKPSTLMFAKFAPDGRMVAYVREQNIYVEDIASTKIVQLTSDGLGNIINGTSDWVYEEEFGLRNGFRWSP</sequence>
<dbReference type="PANTHER" id="PTHR11731:SF193">
    <property type="entry name" value="DIPEPTIDYL PEPTIDASE 9"/>
    <property type="match status" value="1"/>
</dbReference>
<reference evidence="2" key="1">
    <citation type="submission" date="2018-05" db="EMBL/GenBank/DDBJ databases">
        <authorList>
            <person name="Lanie J.A."/>
            <person name="Ng W.-L."/>
            <person name="Kazmierczak K.M."/>
            <person name="Andrzejewski T.M."/>
            <person name="Davidsen T.M."/>
            <person name="Wayne K.J."/>
            <person name="Tettelin H."/>
            <person name="Glass J.I."/>
            <person name="Rusch D."/>
            <person name="Podicherti R."/>
            <person name="Tsui H.-C.T."/>
            <person name="Winkler M.E."/>
        </authorList>
    </citation>
    <scope>NUCLEOTIDE SEQUENCE</scope>
</reference>
<accession>A0A382IIJ7</accession>
<dbReference type="PANTHER" id="PTHR11731">
    <property type="entry name" value="PROTEASE FAMILY S9B,C DIPEPTIDYL-PEPTIDASE IV-RELATED"/>
    <property type="match status" value="1"/>
</dbReference>
<dbReference type="SUPFAM" id="SSF82171">
    <property type="entry name" value="DPP6 N-terminal domain-like"/>
    <property type="match status" value="1"/>
</dbReference>
<dbReference type="Pfam" id="PF00930">
    <property type="entry name" value="DPPIV_N"/>
    <property type="match status" value="1"/>
</dbReference>
<dbReference type="GO" id="GO:0008239">
    <property type="term" value="F:dipeptidyl-peptidase activity"/>
    <property type="evidence" value="ECO:0007669"/>
    <property type="project" value="TreeGrafter"/>
</dbReference>
<gene>
    <name evidence="2" type="ORF">METZ01_LOCUS251921</name>
</gene>
<protein>
    <recommendedName>
        <fullName evidence="1">Dipeptidylpeptidase IV N-terminal domain-containing protein</fullName>
    </recommendedName>
</protein>
<dbReference type="InterPro" id="IPR002469">
    <property type="entry name" value="Peptidase_S9B_N"/>
</dbReference>
<dbReference type="GO" id="GO:0006508">
    <property type="term" value="P:proteolysis"/>
    <property type="evidence" value="ECO:0007669"/>
    <property type="project" value="InterPro"/>
</dbReference>
<dbReference type="InterPro" id="IPR050278">
    <property type="entry name" value="Serine_Prot_S9B/DPPIV"/>
</dbReference>
<proteinExistence type="predicted"/>
<name>A0A382IIJ7_9ZZZZ</name>
<feature type="non-terminal residue" evidence="2">
    <location>
        <position position="214"/>
    </location>
</feature>
<organism evidence="2">
    <name type="scientific">marine metagenome</name>
    <dbReference type="NCBI Taxonomy" id="408172"/>
    <lineage>
        <taxon>unclassified sequences</taxon>
        <taxon>metagenomes</taxon>
        <taxon>ecological metagenomes</taxon>
    </lineage>
</organism>
<evidence type="ECO:0000313" key="2">
    <source>
        <dbReference type="EMBL" id="SVB99067.1"/>
    </source>
</evidence>